<feature type="region of interest" description="Disordered" evidence="1">
    <location>
        <begin position="38"/>
        <end position="59"/>
    </location>
</feature>
<protein>
    <submittedName>
        <fullName evidence="2">Uncharacterized protein</fullName>
    </submittedName>
</protein>
<dbReference type="Proteomes" id="UP001500518">
    <property type="component" value="Unassembled WGS sequence"/>
</dbReference>
<evidence type="ECO:0000313" key="3">
    <source>
        <dbReference type="Proteomes" id="UP001500518"/>
    </source>
</evidence>
<evidence type="ECO:0000313" key="2">
    <source>
        <dbReference type="EMBL" id="GAA5062306.1"/>
    </source>
</evidence>
<comment type="caution">
    <text evidence="2">The sequence shown here is derived from an EMBL/GenBank/DDBJ whole genome shotgun (WGS) entry which is preliminary data.</text>
</comment>
<accession>A0ABP9KRH4</accession>
<name>A0ABP9KRH4_9SPHN</name>
<proteinExistence type="predicted"/>
<organism evidence="2 3">
    <name type="scientific">Erythrobacter westpacificensis</name>
    <dbReference type="NCBI Taxonomy" id="1055231"/>
    <lineage>
        <taxon>Bacteria</taxon>
        <taxon>Pseudomonadati</taxon>
        <taxon>Pseudomonadota</taxon>
        <taxon>Alphaproteobacteria</taxon>
        <taxon>Sphingomonadales</taxon>
        <taxon>Erythrobacteraceae</taxon>
        <taxon>Erythrobacter/Porphyrobacter group</taxon>
        <taxon>Erythrobacter</taxon>
    </lineage>
</organism>
<feature type="compositionally biased region" description="Basic and acidic residues" evidence="1">
    <location>
        <begin position="50"/>
        <end position="59"/>
    </location>
</feature>
<feature type="region of interest" description="Disordered" evidence="1">
    <location>
        <begin position="78"/>
        <end position="106"/>
    </location>
</feature>
<feature type="compositionally biased region" description="Basic and acidic residues" evidence="1">
    <location>
        <begin position="93"/>
        <end position="106"/>
    </location>
</feature>
<evidence type="ECO:0000256" key="1">
    <source>
        <dbReference type="SAM" id="MobiDB-lite"/>
    </source>
</evidence>
<gene>
    <name evidence="2" type="ORF">GCM10023208_32510</name>
</gene>
<keyword evidence="3" id="KW-1185">Reference proteome</keyword>
<dbReference type="EMBL" id="BAABHV010000024">
    <property type="protein sequence ID" value="GAA5062306.1"/>
    <property type="molecule type" value="Genomic_DNA"/>
</dbReference>
<sequence>MAQRLIDMIGIEKLETAKARRSPVRMPITHIRTIECSIAHSPSRASPTGKDGKPRRCRPERDKLPYFVSIQITDPHSRGLSDPAWKGAAQLRTPERAARDARKNDHKTSLSNEYADWLDEAVLPLASQREFLVGFLMDKRKGEGTYFHEFQVILVSEDQLEARNLDGAVILSREADGRTTAIYLPPFSPSTGKGKPLSSSFVLQSRGVRTQGERSEWATGILGIRAS</sequence>
<reference evidence="3" key="1">
    <citation type="journal article" date="2019" name="Int. J. Syst. Evol. Microbiol.">
        <title>The Global Catalogue of Microorganisms (GCM) 10K type strain sequencing project: providing services to taxonomists for standard genome sequencing and annotation.</title>
        <authorList>
            <consortium name="The Broad Institute Genomics Platform"/>
            <consortium name="The Broad Institute Genome Sequencing Center for Infectious Disease"/>
            <person name="Wu L."/>
            <person name="Ma J."/>
        </authorList>
    </citation>
    <scope>NUCLEOTIDE SEQUENCE [LARGE SCALE GENOMIC DNA]</scope>
    <source>
        <strain evidence="3">JCM 18014</strain>
    </source>
</reference>